<evidence type="ECO:0000256" key="2">
    <source>
        <dbReference type="ARBA" id="ARBA00009199"/>
    </source>
</evidence>
<feature type="domain" description="Amidase" evidence="6">
    <location>
        <begin position="93"/>
        <end position="545"/>
    </location>
</feature>
<name>A0A1V6TZB2_9EURO</name>
<gene>
    <name evidence="7" type="ORF">PENSTE_c001G07222</name>
</gene>
<dbReference type="PANTHER" id="PTHR46072:SF3">
    <property type="entry name" value="AMIDASE"/>
    <property type="match status" value="1"/>
</dbReference>
<reference evidence="8" key="1">
    <citation type="journal article" date="2017" name="Nat. Microbiol.">
        <title>Global analysis of biosynthetic gene clusters reveals vast potential of secondary metabolite production in Penicillium species.</title>
        <authorList>
            <person name="Nielsen J.C."/>
            <person name="Grijseels S."/>
            <person name="Prigent S."/>
            <person name="Ji B."/>
            <person name="Dainat J."/>
            <person name="Nielsen K.F."/>
            <person name="Frisvad J.C."/>
            <person name="Workman M."/>
            <person name="Nielsen J."/>
        </authorList>
    </citation>
    <scope>NUCLEOTIDE SEQUENCE [LARGE SCALE GENOMIC DNA]</scope>
    <source>
        <strain evidence="8">IBT 24891</strain>
    </source>
</reference>
<comment type="caution">
    <text evidence="7">The sequence shown here is derived from an EMBL/GenBank/DDBJ whole genome shotgun (WGS) entry which is preliminary data.</text>
</comment>
<dbReference type="EC" id="3.5.1.4" evidence="3"/>
<dbReference type="Gene3D" id="3.90.1300.10">
    <property type="entry name" value="Amidase signature (AS) domain"/>
    <property type="match status" value="1"/>
</dbReference>
<feature type="active site" description="Charge relay system" evidence="5">
    <location>
        <position position="223"/>
    </location>
</feature>
<comment type="catalytic activity">
    <reaction evidence="1">
        <text>a monocarboxylic acid amide + H2O = a monocarboxylate + NH4(+)</text>
        <dbReference type="Rhea" id="RHEA:12020"/>
        <dbReference type="ChEBI" id="CHEBI:15377"/>
        <dbReference type="ChEBI" id="CHEBI:28938"/>
        <dbReference type="ChEBI" id="CHEBI:35757"/>
        <dbReference type="ChEBI" id="CHEBI:83628"/>
        <dbReference type="EC" id="3.5.1.4"/>
    </reaction>
</comment>
<proteinExistence type="inferred from homology"/>
<dbReference type="Pfam" id="PF01425">
    <property type="entry name" value="Amidase"/>
    <property type="match status" value="1"/>
</dbReference>
<dbReference type="AlphaFoldDB" id="A0A1V6TZB2"/>
<keyword evidence="8" id="KW-1185">Reference proteome</keyword>
<feature type="active site" description="Acyl-ester intermediate" evidence="5">
    <location>
        <position position="247"/>
    </location>
</feature>
<keyword evidence="4" id="KW-0378">Hydrolase</keyword>
<dbReference type="InterPro" id="IPR020556">
    <property type="entry name" value="Amidase_CS"/>
</dbReference>
<evidence type="ECO:0000256" key="4">
    <source>
        <dbReference type="ARBA" id="ARBA00022801"/>
    </source>
</evidence>
<dbReference type="STRING" id="303698.A0A1V6TZB2"/>
<dbReference type="PIRSF" id="PIRSF001221">
    <property type="entry name" value="Amidase_fungi"/>
    <property type="match status" value="1"/>
</dbReference>
<dbReference type="PROSITE" id="PS00571">
    <property type="entry name" value="AMIDASES"/>
    <property type="match status" value="1"/>
</dbReference>
<evidence type="ECO:0000256" key="5">
    <source>
        <dbReference type="PIRSR" id="PIRSR001221-1"/>
    </source>
</evidence>
<protein>
    <recommendedName>
        <fullName evidence="3">amidase</fullName>
        <ecNumber evidence="3">3.5.1.4</ecNumber>
    </recommendedName>
</protein>
<dbReference type="EMBL" id="MLKD01000001">
    <property type="protein sequence ID" value="OQE31652.1"/>
    <property type="molecule type" value="Genomic_DNA"/>
</dbReference>
<dbReference type="OrthoDB" id="6428749at2759"/>
<organism evidence="7 8">
    <name type="scientific">Penicillium steckii</name>
    <dbReference type="NCBI Taxonomy" id="303698"/>
    <lineage>
        <taxon>Eukaryota</taxon>
        <taxon>Fungi</taxon>
        <taxon>Dikarya</taxon>
        <taxon>Ascomycota</taxon>
        <taxon>Pezizomycotina</taxon>
        <taxon>Eurotiomycetes</taxon>
        <taxon>Eurotiomycetidae</taxon>
        <taxon>Eurotiales</taxon>
        <taxon>Aspergillaceae</taxon>
        <taxon>Penicillium</taxon>
    </lineage>
</organism>
<dbReference type="InterPro" id="IPR036928">
    <property type="entry name" value="AS_sf"/>
</dbReference>
<dbReference type="SUPFAM" id="SSF75304">
    <property type="entry name" value="Amidase signature (AS) enzymes"/>
    <property type="match status" value="1"/>
</dbReference>
<dbReference type="GO" id="GO:0004040">
    <property type="term" value="F:amidase activity"/>
    <property type="evidence" value="ECO:0007669"/>
    <property type="project" value="UniProtKB-EC"/>
</dbReference>
<feature type="active site" description="Charge relay system" evidence="5">
    <location>
        <position position="148"/>
    </location>
</feature>
<comment type="similarity">
    <text evidence="2">Belongs to the amidase family.</text>
</comment>
<evidence type="ECO:0000313" key="8">
    <source>
        <dbReference type="Proteomes" id="UP000191285"/>
    </source>
</evidence>
<evidence type="ECO:0000256" key="1">
    <source>
        <dbReference type="ARBA" id="ARBA00001311"/>
    </source>
</evidence>
<evidence type="ECO:0000259" key="6">
    <source>
        <dbReference type="Pfam" id="PF01425"/>
    </source>
</evidence>
<accession>A0A1V6TZB2</accession>
<dbReference type="InterPro" id="IPR023631">
    <property type="entry name" value="Amidase_dom"/>
</dbReference>
<evidence type="ECO:0000313" key="7">
    <source>
        <dbReference type="EMBL" id="OQE31652.1"/>
    </source>
</evidence>
<evidence type="ECO:0000256" key="3">
    <source>
        <dbReference type="ARBA" id="ARBA00012922"/>
    </source>
</evidence>
<dbReference type="PANTHER" id="PTHR46072">
    <property type="entry name" value="AMIDASE-RELATED-RELATED"/>
    <property type="match status" value="1"/>
</dbReference>
<dbReference type="Proteomes" id="UP000191285">
    <property type="component" value="Unassembled WGS sequence"/>
</dbReference>
<sequence>MLGESKYAPNWEARCAAKADQLEASLPKEWLMPASVIESFKLKEPLWKNKNNLIELDIPRRSGILSDKEYAIIQTDTPTLLKKLASGEFTALETTVAFCKTATVAQQMINCLTETFFDQALERARELDRMCEKGCLAGPLHGLPISLKDTFLLEGIGATLGMVFLLDNIATENSALVDLLLDQGAIHYVKTNVPQTMLSADSHNLIFGRTLNPQNTMLGAGGSSGGEGALVAFRGSPLGVGTDLGGSIRIPAFVNGCYGFKGTASRVPYGKQQIFMNPGLKFMSPVAGPIANDLDTLKIFSRIVSDARPFRYDYSAINIPWRVLSTDQNRRLRLGVVSEDQKYPLHPSTKKVLADAYARLEAAGHILIRLTPEECRIAEISEVMCNYPVLDKSVDRIVELEPAVPGRERLMSEFLAVKKDYIKPENLVNLTPIELWGYLNTMGDALLEDWRKLWVKYNLDACVGPPAQGCAIEHDLFGMVPYTCFLNLLNYPACVIPFSKVEYIPDATYEVKEGQAGPPWNAKALEGTAHTFQVFTPSYQDEECLEISGIIDKCLNGHVQ</sequence>